<dbReference type="Proteomes" id="UP001247805">
    <property type="component" value="Unassembled WGS sequence"/>
</dbReference>
<comment type="caution">
    <text evidence="6">The sequence shown here is derived from an EMBL/GenBank/DDBJ whole genome shotgun (WGS) entry which is preliminary data.</text>
</comment>
<reference evidence="6 7" key="1">
    <citation type="submission" date="2023-10" db="EMBL/GenBank/DDBJ databases">
        <title>Glaciecola aquimarina strain GGW-M5 nov., isolated from a coastal seawater.</title>
        <authorList>
            <person name="Bayburt H."/>
            <person name="Kim J.M."/>
            <person name="Choi B.J."/>
            <person name="Jeon C.O."/>
        </authorList>
    </citation>
    <scope>NUCLEOTIDE SEQUENCE [LARGE SCALE GENOMIC DNA]</scope>
    <source>
        <strain evidence="6 7">KCTC 32108</strain>
    </source>
</reference>
<dbReference type="PANTHER" id="PTHR33798">
    <property type="entry name" value="FLAVOPROTEIN OXYGENASE"/>
    <property type="match status" value="1"/>
</dbReference>
<proteinExistence type="inferred from homology"/>
<evidence type="ECO:0000256" key="2">
    <source>
        <dbReference type="ARBA" id="ARBA00022630"/>
    </source>
</evidence>
<dbReference type="PANTHER" id="PTHR33798:SF5">
    <property type="entry name" value="FLAVIN REDUCTASE LIKE DOMAIN-CONTAINING PROTEIN"/>
    <property type="match status" value="1"/>
</dbReference>
<feature type="domain" description="Flavin reductase like" evidence="5">
    <location>
        <begin position="21"/>
        <end position="169"/>
    </location>
</feature>
<dbReference type="InterPro" id="IPR012349">
    <property type="entry name" value="Split_barrel_FMN-bd"/>
</dbReference>
<dbReference type="SUPFAM" id="SSF50475">
    <property type="entry name" value="FMN-binding split barrel"/>
    <property type="match status" value="1"/>
</dbReference>
<gene>
    <name evidence="6" type="ORF">RS130_15590</name>
</gene>
<evidence type="ECO:0000256" key="1">
    <source>
        <dbReference type="ARBA" id="ARBA00001917"/>
    </source>
</evidence>
<evidence type="ECO:0000256" key="3">
    <source>
        <dbReference type="ARBA" id="ARBA00022643"/>
    </source>
</evidence>
<name>A0ABU3SYP2_9ALTE</name>
<dbReference type="Gene3D" id="2.30.110.10">
    <property type="entry name" value="Electron Transport, Fmn-binding Protein, Chain A"/>
    <property type="match status" value="1"/>
</dbReference>
<organism evidence="6 7">
    <name type="scientific">Paraglaciecola aquimarina</name>
    <dbReference type="NCBI Taxonomy" id="1235557"/>
    <lineage>
        <taxon>Bacteria</taxon>
        <taxon>Pseudomonadati</taxon>
        <taxon>Pseudomonadota</taxon>
        <taxon>Gammaproteobacteria</taxon>
        <taxon>Alteromonadales</taxon>
        <taxon>Alteromonadaceae</taxon>
        <taxon>Paraglaciecola</taxon>
    </lineage>
</organism>
<dbReference type="SMART" id="SM00903">
    <property type="entry name" value="Flavin_Reduct"/>
    <property type="match status" value="1"/>
</dbReference>
<comment type="cofactor">
    <cofactor evidence="1">
        <name>FMN</name>
        <dbReference type="ChEBI" id="CHEBI:58210"/>
    </cofactor>
</comment>
<protein>
    <submittedName>
        <fullName evidence="6">Flavin reductase family protein</fullName>
        <ecNumber evidence="6">1.5.1.-</ecNumber>
    </submittedName>
</protein>
<dbReference type="EMBL" id="JAWDIO010000002">
    <property type="protein sequence ID" value="MDU0355134.1"/>
    <property type="molecule type" value="Genomic_DNA"/>
</dbReference>
<evidence type="ECO:0000313" key="7">
    <source>
        <dbReference type="Proteomes" id="UP001247805"/>
    </source>
</evidence>
<keyword evidence="2" id="KW-0285">Flavoprotein</keyword>
<evidence type="ECO:0000313" key="6">
    <source>
        <dbReference type="EMBL" id="MDU0355134.1"/>
    </source>
</evidence>
<dbReference type="RefSeq" id="WP_316026688.1">
    <property type="nucleotide sequence ID" value="NZ_JAWDIO010000002.1"/>
</dbReference>
<dbReference type="GO" id="GO:0016491">
    <property type="term" value="F:oxidoreductase activity"/>
    <property type="evidence" value="ECO:0007669"/>
    <property type="project" value="UniProtKB-KW"/>
</dbReference>
<evidence type="ECO:0000256" key="4">
    <source>
        <dbReference type="ARBA" id="ARBA00038054"/>
    </source>
</evidence>
<evidence type="ECO:0000259" key="5">
    <source>
        <dbReference type="SMART" id="SM00903"/>
    </source>
</evidence>
<dbReference type="Pfam" id="PF01613">
    <property type="entry name" value="Flavin_Reduct"/>
    <property type="match status" value="1"/>
</dbReference>
<keyword evidence="3" id="KW-0288">FMN</keyword>
<keyword evidence="7" id="KW-1185">Reference proteome</keyword>
<comment type="similarity">
    <text evidence="4">Belongs to the flavoredoxin family.</text>
</comment>
<dbReference type="InterPro" id="IPR002563">
    <property type="entry name" value="Flavin_Rdtase-like_dom"/>
</dbReference>
<keyword evidence="6" id="KW-0560">Oxidoreductase</keyword>
<sequence>MIFDFAQMSANRVYHTMIQTLTPRPVAWVLTENENTSLNLAPFSYFNAVSSDPPLLMLSIGKKSDGCEKDTRFNIIQRSHFVVHIAHRELATVVTSSAAELPEGESELELLGLATTDFEDFALPRLSACRVAYACEKYRVEDITSKQAMILGLIKKVYIDDEIVLPATNSRLKVDPVKLDALGRLGGDDYGYLGHGARNHAT</sequence>
<accession>A0ABU3SYP2</accession>
<dbReference type="EC" id="1.5.1.-" evidence="6"/>